<proteinExistence type="predicted"/>
<keyword evidence="1" id="KW-0812">Transmembrane</keyword>
<keyword evidence="1" id="KW-1133">Transmembrane helix</keyword>
<gene>
    <name evidence="2" type="ORF">ACFO0C_09305</name>
</gene>
<keyword evidence="3" id="KW-1185">Reference proteome</keyword>
<evidence type="ECO:0000313" key="3">
    <source>
        <dbReference type="Proteomes" id="UP001595867"/>
    </source>
</evidence>
<accession>A0ABV8IRX0</accession>
<feature type="transmembrane region" description="Helical" evidence="1">
    <location>
        <begin position="34"/>
        <end position="53"/>
    </location>
</feature>
<evidence type="ECO:0000313" key="2">
    <source>
        <dbReference type="EMBL" id="MFC4065128.1"/>
    </source>
</evidence>
<reference evidence="3" key="1">
    <citation type="journal article" date="2019" name="Int. J. Syst. Evol. Microbiol.">
        <title>The Global Catalogue of Microorganisms (GCM) 10K type strain sequencing project: providing services to taxonomists for standard genome sequencing and annotation.</title>
        <authorList>
            <consortium name="The Broad Institute Genomics Platform"/>
            <consortium name="The Broad Institute Genome Sequencing Center for Infectious Disease"/>
            <person name="Wu L."/>
            <person name="Ma J."/>
        </authorList>
    </citation>
    <scope>NUCLEOTIDE SEQUENCE [LARGE SCALE GENOMIC DNA]</scope>
    <source>
        <strain evidence="3">TBRC 5832</strain>
    </source>
</reference>
<sequence length="93" mass="9736">MKAMAWSLVSAIVASALAVSVNLATDLKRSWWAWIAVVLLTAVTGLITFRLAARRSGPERSLEENAASVANTIAGDVTGKAVQAGRIDGDVNL</sequence>
<dbReference type="RefSeq" id="WP_378066160.1">
    <property type="nucleotide sequence ID" value="NZ_JBHSBL010000007.1"/>
</dbReference>
<dbReference type="Proteomes" id="UP001595867">
    <property type="component" value="Unassembled WGS sequence"/>
</dbReference>
<evidence type="ECO:0000256" key="1">
    <source>
        <dbReference type="SAM" id="Phobius"/>
    </source>
</evidence>
<comment type="caution">
    <text evidence="2">The sequence shown here is derived from an EMBL/GenBank/DDBJ whole genome shotgun (WGS) entry which is preliminary data.</text>
</comment>
<dbReference type="EMBL" id="JBHSBL010000007">
    <property type="protein sequence ID" value="MFC4065128.1"/>
    <property type="molecule type" value="Genomic_DNA"/>
</dbReference>
<keyword evidence="1" id="KW-0472">Membrane</keyword>
<protein>
    <submittedName>
        <fullName evidence="2">Uncharacterized protein</fullName>
    </submittedName>
</protein>
<organism evidence="2 3">
    <name type="scientific">Actinoplanes subglobosus</name>
    <dbReference type="NCBI Taxonomy" id="1547892"/>
    <lineage>
        <taxon>Bacteria</taxon>
        <taxon>Bacillati</taxon>
        <taxon>Actinomycetota</taxon>
        <taxon>Actinomycetes</taxon>
        <taxon>Micromonosporales</taxon>
        <taxon>Micromonosporaceae</taxon>
        <taxon>Actinoplanes</taxon>
    </lineage>
</organism>
<name>A0ABV8IRX0_9ACTN</name>